<keyword evidence="3" id="KW-0004">4Fe-4S</keyword>
<dbReference type="PANTHER" id="PTHR38839:SF4">
    <property type="entry name" value="TRANSCRIPTIONAL REGULATOR WHIB"/>
    <property type="match status" value="1"/>
</dbReference>
<evidence type="ECO:0000256" key="7">
    <source>
        <dbReference type="ARBA" id="ARBA00023015"/>
    </source>
</evidence>
<evidence type="ECO:0000256" key="3">
    <source>
        <dbReference type="ARBA" id="ARBA00022485"/>
    </source>
</evidence>
<dbReference type="KEGG" id="vg:54998525"/>
<sequence length="101" mass="11673">MFHYEEWEDDALCKQVGTEPFFPEKFEGSGNIGYAFRVCAACPVVEECLQFAIDHQELAKYGIWGGTTPKWRQEYREAMGIKGIDFMPSELGWVRDGRELE</sequence>
<keyword evidence="8" id="KW-0238">DNA-binding</keyword>
<comment type="similarity">
    <text evidence="2">Belongs to the WhiB family.</text>
</comment>
<evidence type="ECO:0000256" key="9">
    <source>
        <dbReference type="ARBA" id="ARBA00023157"/>
    </source>
</evidence>
<keyword evidence="10" id="KW-0804">Transcription</keyword>
<evidence type="ECO:0000259" key="11">
    <source>
        <dbReference type="PROSITE" id="PS51674"/>
    </source>
</evidence>
<keyword evidence="5" id="KW-0408">Iron</keyword>
<reference evidence="12 13" key="1">
    <citation type="submission" date="2018-06" db="EMBL/GenBank/DDBJ databases">
        <authorList>
            <person name="Searcy Z.E."/>
            <person name="Delesalle V.A."/>
            <person name="Garlena R.A."/>
            <person name="Russell D.A."/>
            <person name="Pope W.H."/>
            <person name="Jacobs-Sera D."/>
            <person name="Hatfull G.F."/>
        </authorList>
    </citation>
    <scope>NUCLEOTIDE SEQUENCE [LARGE SCALE GENOMIC DNA]</scope>
</reference>
<keyword evidence="13" id="KW-1185">Reference proteome</keyword>
<accession>A0A346FCP6</accession>
<feature type="domain" description="4Fe-4S Wbl-type" evidence="11">
    <location>
        <begin position="12"/>
        <end position="74"/>
    </location>
</feature>
<organism evidence="12 13">
    <name type="scientific">Gordonia phage Fryberger</name>
    <dbReference type="NCBI Taxonomy" id="2250392"/>
    <lineage>
        <taxon>Viruses</taxon>
        <taxon>Duplodnaviria</taxon>
        <taxon>Heunggongvirae</taxon>
        <taxon>Uroviricota</taxon>
        <taxon>Caudoviricetes</taxon>
        <taxon>Ronaldovirus</taxon>
        <taxon>Ronaldovirus fryberger</taxon>
    </lineage>
</organism>
<protein>
    <submittedName>
        <fullName evidence="12">WhiB family transcription factor</fullName>
    </submittedName>
</protein>
<dbReference type="Pfam" id="PF02467">
    <property type="entry name" value="Whib"/>
    <property type="match status" value="1"/>
</dbReference>
<keyword evidence="4" id="KW-0479">Metal-binding</keyword>
<dbReference type="PROSITE" id="PS51674">
    <property type="entry name" value="4FE4S_WBL"/>
    <property type="match status" value="1"/>
</dbReference>
<evidence type="ECO:0000313" key="13">
    <source>
        <dbReference type="Proteomes" id="UP000259952"/>
    </source>
</evidence>
<dbReference type="GO" id="GO:0045892">
    <property type="term" value="P:negative regulation of DNA-templated transcription"/>
    <property type="evidence" value="ECO:0007669"/>
    <property type="project" value="TreeGrafter"/>
</dbReference>
<keyword evidence="7" id="KW-0805">Transcription regulation</keyword>
<evidence type="ECO:0000256" key="2">
    <source>
        <dbReference type="ARBA" id="ARBA00006597"/>
    </source>
</evidence>
<evidence type="ECO:0000256" key="10">
    <source>
        <dbReference type="ARBA" id="ARBA00023163"/>
    </source>
</evidence>
<evidence type="ECO:0000256" key="4">
    <source>
        <dbReference type="ARBA" id="ARBA00022723"/>
    </source>
</evidence>
<dbReference type="GO" id="GO:0047134">
    <property type="term" value="F:protein-disulfide reductase [NAD(P)H] activity"/>
    <property type="evidence" value="ECO:0007669"/>
    <property type="project" value="TreeGrafter"/>
</dbReference>
<gene>
    <name evidence="12" type="primary">93</name>
    <name evidence="12" type="ORF">SEA_FRYBERGER_93</name>
</gene>
<dbReference type="Proteomes" id="UP000259952">
    <property type="component" value="Segment"/>
</dbReference>
<evidence type="ECO:0000313" key="12">
    <source>
        <dbReference type="EMBL" id="AXN53510.1"/>
    </source>
</evidence>
<dbReference type="GO" id="GO:0046872">
    <property type="term" value="F:metal ion binding"/>
    <property type="evidence" value="ECO:0007669"/>
    <property type="project" value="UniProtKB-KW"/>
</dbReference>
<dbReference type="GeneID" id="54998525"/>
<dbReference type="InterPro" id="IPR034768">
    <property type="entry name" value="4FE4S_WBL"/>
</dbReference>
<evidence type="ECO:0000256" key="5">
    <source>
        <dbReference type="ARBA" id="ARBA00023004"/>
    </source>
</evidence>
<evidence type="ECO:0000256" key="1">
    <source>
        <dbReference type="ARBA" id="ARBA00001966"/>
    </source>
</evidence>
<keyword evidence="6" id="KW-0411">Iron-sulfur</keyword>
<dbReference type="GO" id="GO:0003677">
    <property type="term" value="F:DNA binding"/>
    <property type="evidence" value="ECO:0007669"/>
    <property type="project" value="UniProtKB-KW"/>
</dbReference>
<proteinExistence type="inferred from homology"/>
<evidence type="ECO:0000256" key="8">
    <source>
        <dbReference type="ARBA" id="ARBA00023125"/>
    </source>
</evidence>
<name>A0A346FCP6_9CAUD</name>
<dbReference type="PANTHER" id="PTHR38839">
    <property type="entry name" value="TRANSCRIPTIONAL REGULATOR WHID-RELATED"/>
    <property type="match status" value="1"/>
</dbReference>
<dbReference type="GO" id="GO:0051539">
    <property type="term" value="F:4 iron, 4 sulfur cluster binding"/>
    <property type="evidence" value="ECO:0007669"/>
    <property type="project" value="UniProtKB-KW"/>
</dbReference>
<dbReference type="RefSeq" id="YP_009807645.1">
    <property type="nucleotide sequence ID" value="NC_048027.1"/>
</dbReference>
<evidence type="ECO:0000256" key="6">
    <source>
        <dbReference type="ARBA" id="ARBA00023014"/>
    </source>
</evidence>
<keyword evidence="9" id="KW-1015">Disulfide bond</keyword>
<dbReference type="InterPro" id="IPR003482">
    <property type="entry name" value="Whib"/>
</dbReference>
<dbReference type="EMBL" id="MH479913">
    <property type="protein sequence ID" value="AXN53510.1"/>
    <property type="molecule type" value="Genomic_DNA"/>
</dbReference>
<comment type="cofactor">
    <cofactor evidence="1">
        <name>[4Fe-4S] cluster</name>
        <dbReference type="ChEBI" id="CHEBI:49883"/>
    </cofactor>
</comment>